<proteinExistence type="predicted"/>
<comment type="caution">
    <text evidence="3">The sequence shown here is derived from an EMBL/GenBank/DDBJ whole genome shotgun (WGS) entry which is preliminary data.</text>
</comment>
<name>A0AAD4QY96_9BILA</name>
<dbReference type="EMBL" id="JAKKPZ010000031">
    <property type="protein sequence ID" value="KAI1709311.1"/>
    <property type="molecule type" value="Genomic_DNA"/>
</dbReference>
<sequence>MFVNRLYCDLVESIIYPGQIGCDNDLQCTTAYGGTRCINRQCVCPPGSKAMEQTCISEHAWPGEPCNQAQTIPACAGNSFCSPEGKCLCLPPSVLSDKQCIPPDPRQAEISSANQGAYGGICKADTECPNDLMCLESRCECPPGKIYHNELGCVTANPSVDALGRLEDLSKENINMNQAPPTGIEQMFSTLAALKNTHIRPYAEQVPSFNQLNISVQAGELPYRHRMMAAEPLTPNGEEFFTPSLNASKFQQRKRREAMQAKRPHEPCRPGDICLNGTSCANGICSCPQGYTFQNYTCSRVHSTYKPVNAACTPMDRCSGGSTCRKSVCACTDGSVHLHGRCRQKPEGRCSYGQVCSGGSHCHLGTCQCPAGHRVNQNGEQCVIGVAQPGESCQSGEKCANGSVCRFGQCMCATTDQHVVGGRCRRMSSNEIQEKTPQTKRRHYKPRPSAEAIESRSRNAVNDNDNSHLTAKEDKGLAKPGASCAQGQDCTGGAVCTLEGLCGCPDDEVEIEGVCIGNNVEALQAIQRISKSAPGQLCTTDESCTGHSICQSHVCMCPEGWTLFHEECLSSPTHKVPQKSHAILFSPEAAIAEHMDDNSLGSDLSQTRSLVPGAMCQVSLECPYRTECLRGVCRCKPLETIVNGVCRKAIHPVRLGNRCDSQKGLDCVGESYCFYGICVCLYGLVNIGHECASSSVLAVVPAGGSCSLGQQCAGGSTCHNGLCQCIQSETVLDSSSKQCVPNPSTPPSSGPQFHSYSNMLNKSDGQPQSQNVSNQRTDSKERPPQAAEQPLDNAELLGLTLGSNKAAKLLHGLASLGESPDSTVSKFNQILTANQMSINVLDQQSLKALLTGQLMRLPGVGEKCESICGPSAKCVRSVCRCEDGLIENGQGGCTMQPFTASGVQSYTQTSQNGGSPEMGSSFGLGAGLPGSPCGPSSQCLRGSICINNLCVCRPGYRPIDGICQISKVELGESCFLNEQCKDNGYCVGGVCACRNGVAMGQHGGRVHRCPDRPVAGAGEDCTGDQVRKLFHRTAPAAPPLGGALGHPGFSGFPEAINPGNRRCSRRNRYQSTQLAETKRFMYHTPRTELRRVIYDLAKSRIFRISGSHIFR</sequence>
<feature type="compositionally biased region" description="Polar residues" evidence="1">
    <location>
        <begin position="458"/>
        <end position="469"/>
    </location>
</feature>
<dbReference type="InterPro" id="IPR000742">
    <property type="entry name" value="EGF"/>
</dbReference>
<evidence type="ECO:0000313" key="4">
    <source>
        <dbReference type="Proteomes" id="UP001201812"/>
    </source>
</evidence>
<dbReference type="SMART" id="SM00289">
    <property type="entry name" value="WR1"/>
    <property type="match status" value="7"/>
</dbReference>
<feature type="domain" description="EGF-like" evidence="2">
    <location>
        <begin position="7"/>
        <end position="56"/>
    </location>
</feature>
<keyword evidence="4" id="KW-1185">Reference proteome</keyword>
<dbReference type="PANTHER" id="PTHR37157:SF3">
    <property type="entry name" value="EB DOMAIN-CONTAINING PROTEIN"/>
    <property type="match status" value="1"/>
</dbReference>
<feature type="domain" description="EGF-like" evidence="2">
    <location>
        <begin position="311"/>
        <end position="343"/>
    </location>
</feature>
<feature type="domain" description="EGF-like" evidence="2">
    <location>
        <begin position="483"/>
        <end position="516"/>
    </location>
</feature>
<organism evidence="3 4">
    <name type="scientific">Ditylenchus destructor</name>
    <dbReference type="NCBI Taxonomy" id="166010"/>
    <lineage>
        <taxon>Eukaryota</taxon>
        <taxon>Metazoa</taxon>
        <taxon>Ecdysozoa</taxon>
        <taxon>Nematoda</taxon>
        <taxon>Chromadorea</taxon>
        <taxon>Rhabditida</taxon>
        <taxon>Tylenchina</taxon>
        <taxon>Tylenchomorpha</taxon>
        <taxon>Sphaerularioidea</taxon>
        <taxon>Anguinidae</taxon>
        <taxon>Anguininae</taxon>
        <taxon>Ditylenchus</taxon>
    </lineage>
</organism>
<dbReference type="InterPro" id="IPR006149">
    <property type="entry name" value="EB_dom"/>
</dbReference>
<feature type="compositionally biased region" description="Polar residues" evidence="1">
    <location>
        <begin position="750"/>
        <end position="776"/>
    </location>
</feature>
<accession>A0AAD4QY96</accession>
<dbReference type="InterPro" id="IPR006150">
    <property type="entry name" value="Cys_repeat_1"/>
</dbReference>
<dbReference type="Pfam" id="PF01683">
    <property type="entry name" value="EB"/>
    <property type="match status" value="6"/>
</dbReference>
<reference evidence="3" key="1">
    <citation type="submission" date="2022-01" db="EMBL/GenBank/DDBJ databases">
        <title>Genome Sequence Resource for Two Populations of Ditylenchus destructor, the Migratory Endoparasitic Phytonematode.</title>
        <authorList>
            <person name="Zhang H."/>
            <person name="Lin R."/>
            <person name="Xie B."/>
        </authorList>
    </citation>
    <scope>NUCLEOTIDE SEQUENCE</scope>
    <source>
        <strain evidence="3">BazhouSP</strain>
    </source>
</reference>
<feature type="domain" description="EGF-like" evidence="2">
    <location>
        <begin position="537"/>
        <end position="569"/>
    </location>
</feature>
<dbReference type="PANTHER" id="PTHR37157">
    <property type="entry name" value="PRION-LIKE-(Q/N-RICH) DOMAIN-BEARING PROTEIN 25"/>
    <property type="match status" value="1"/>
</dbReference>
<feature type="domain" description="EGF-like" evidence="2">
    <location>
        <begin position="863"/>
        <end position="894"/>
    </location>
</feature>
<feature type="region of interest" description="Disordered" evidence="1">
    <location>
        <begin position="736"/>
        <end position="790"/>
    </location>
</feature>
<feature type="region of interest" description="Disordered" evidence="1">
    <location>
        <begin position="428"/>
        <end position="471"/>
    </location>
</feature>
<dbReference type="SMART" id="SM00181">
    <property type="entry name" value="EGF"/>
    <property type="match status" value="10"/>
</dbReference>
<feature type="domain" description="EGF-like" evidence="2">
    <location>
        <begin position="121"/>
        <end position="154"/>
    </location>
</feature>
<feature type="domain" description="EGF-like" evidence="2">
    <location>
        <begin position="932"/>
        <end position="964"/>
    </location>
</feature>
<feature type="domain" description="EGF-like" evidence="2">
    <location>
        <begin position="267"/>
        <end position="299"/>
    </location>
</feature>
<evidence type="ECO:0000313" key="3">
    <source>
        <dbReference type="EMBL" id="KAI1709311.1"/>
    </source>
</evidence>
<protein>
    <submittedName>
        <fullName evidence="3">EB module domain-containing protein</fullName>
    </submittedName>
</protein>
<feature type="domain" description="EGF-like" evidence="2">
    <location>
        <begin position="349"/>
        <end position="383"/>
    </location>
</feature>
<dbReference type="Proteomes" id="UP001201812">
    <property type="component" value="Unassembled WGS sequence"/>
</dbReference>
<evidence type="ECO:0000256" key="1">
    <source>
        <dbReference type="SAM" id="MobiDB-lite"/>
    </source>
</evidence>
<evidence type="ECO:0000259" key="2">
    <source>
        <dbReference type="SMART" id="SM00181"/>
    </source>
</evidence>
<gene>
    <name evidence="3" type="ORF">DdX_11383</name>
</gene>
<dbReference type="AlphaFoldDB" id="A0AAD4QY96"/>
<feature type="domain" description="EGF-like" evidence="2">
    <location>
        <begin position="65"/>
        <end position="101"/>
    </location>
</feature>